<name>A0A8J5QF72_9ASCO</name>
<evidence type="ECO:0000313" key="2">
    <source>
        <dbReference type="Proteomes" id="UP000694255"/>
    </source>
</evidence>
<sequence length="237" mass="27376">MSMNKVLRHPLLESPVAYLKGYNKQSNDLYATKYYDTTQLKLNPFAQALTSVKRIPGPERVLPTGNLLKLTVEKNPQSTGPRDKYWLFPILDSNIKSERFTPLRYLINNKKYMISLSLEFPVQADYLTPKDFIEKNKGKSRGSTVWQPGWMESMEKLYVDRINELMKDIDTNIKEGSHGILLKDLGENEVQIDGSVVLIDKKFIFGDEIPSWDQLFLEFAKYPELTKTLINLADYKS</sequence>
<gene>
    <name evidence="1" type="ORF">J8A68_003048</name>
</gene>
<accession>A0A8J5QF72</accession>
<dbReference type="Proteomes" id="UP000694255">
    <property type="component" value="Unassembled WGS sequence"/>
</dbReference>
<organism evidence="1 2">
    <name type="scientific">[Candida] subhashii</name>
    <dbReference type="NCBI Taxonomy" id="561895"/>
    <lineage>
        <taxon>Eukaryota</taxon>
        <taxon>Fungi</taxon>
        <taxon>Dikarya</taxon>
        <taxon>Ascomycota</taxon>
        <taxon>Saccharomycotina</taxon>
        <taxon>Pichiomycetes</taxon>
        <taxon>Debaryomycetaceae</taxon>
        <taxon>Spathaspora</taxon>
    </lineage>
</organism>
<dbReference type="AlphaFoldDB" id="A0A8J5QF72"/>
<proteinExistence type="predicted"/>
<dbReference type="RefSeq" id="XP_049263628.1">
    <property type="nucleotide sequence ID" value="XM_049406862.1"/>
</dbReference>
<dbReference type="EMBL" id="JAGSYN010000138">
    <property type="protein sequence ID" value="KAG7663396.1"/>
    <property type="molecule type" value="Genomic_DNA"/>
</dbReference>
<dbReference type="GeneID" id="73469849"/>
<protein>
    <submittedName>
        <fullName evidence="1">Uncharacterized protein</fullName>
    </submittedName>
</protein>
<dbReference type="OrthoDB" id="4015782at2759"/>
<evidence type="ECO:0000313" key="1">
    <source>
        <dbReference type="EMBL" id="KAG7663396.1"/>
    </source>
</evidence>
<reference evidence="1 2" key="1">
    <citation type="journal article" date="2021" name="DNA Res.">
        <title>Genome analysis of Candida subhashii reveals its hybrid nature and dual mitochondrial genome conformations.</title>
        <authorList>
            <person name="Mixao V."/>
            <person name="Hegedusova E."/>
            <person name="Saus E."/>
            <person name="Pryszcz L.P."/>
            <person name="Cillingova A."/>
            <person name="Nosek J."/>
            <person name="Gabaldon T."/>
        </authorList>
    </citation>
    <scope>NUCLEOTIDE SEQUENCE [LARGE SCALE GENOMIC DNA]</scope>
    <source>
        <strain evidence="1 2">CBS 10753</strain>
    </source>
</reference>
<comment type="caution">
    <text evidence="1">The sequence shown here is derived from an EMBL/GenBank/DDBJ whole genome shotgun (WGS) entry which is preliminary data.</text>
</comment>
<keyword evidence="2" id="KW-1185">Reference proteome</keyword>